<comment type="caution">
    <text evidence="1">The sequence shown here is derived from an EMBL/GenBank/DDBJ whole genome shotgun (WGS) entry which is preliminary data.</text>
</comment>
<protein>
    <submittedName>
        <fullName evidence="1">Uncharacterized protein</fullName>
    </submittedName>
</protein>
<evidence type="ECO:0000313" key="2">
    <source>
        <dbReference type="Proteomes" id="UP000616885"/>
    </source>
</evidence>
<dbReference type="Proteomes" id="UP000616885">
    <property type="component" value="Unassembled WGS sequence"/>
</dbReference>
<proteinExistence type="predicted"/>
<gene>
    <name evidence="1" type="ORF">IM811_010782</name>
</gene>
<name>A0A8H7TSE3_BIOOC</name>
<sequence>MPGVCWLGGLLVPRGGSPTGGKRVWEKGETLKLPFSSLVTSHFFAVRRANPKKEGYLEGLAKEGIAAVGTRSRALLELHPAPQLQGCKCKRVPWRTPTYHAAILYHVREIQKAVEGVMCRLN</sequence>
<accession>A0A8H7TSE3</accession>
<dbReference type="AlphaFoldDB" id="A0A8H7TSE3"/>
<organism evidence="1 2">
    <name type="scientific">Bionectria ochroleuca</name>
    <name type="common">Gliocladium roseum</name>
    <dbReference type="NCBI Taxonomy" id="29856"/>
    <lineage>
        <taxon>Eukaryota</taxon>
        <taxon>Fungi</taxon>
        <taxon>Dikarya</taxon>
        <taxon>Ascomycota</taxon>
        <taxon>Pezizomycotina</taxon>
        <taxon>Sordariomycetes</taxon>
        <taxon>Hypocreomycetidae</taxon>
        <taxon>Hypocreales</taxon>
        <taxon>Bionectriaceae</taxon>
        <taxon>Clonostachys</taxon>
    </lineage>
</organism>
<dbReference type="EMBL" id="JADCTT010000003">
    <property type="protein sequence ID" value="KAF9755341.1"/>
    <property type="molecule type" value="Genomic_DNA"/>
</dbReference>
<reference evidence="1" key="1">
    <citation type="submission" date="2020-10" db="EMBL/GenBank/DDBJ databases">
        <title>High-Quality Genome Resource of Clonostachys rosea strain S41 by Oxford Nanopore Long-Read Sequencing.</title>
        <authorList>
            <person name="Wang H."/>
        </authorList>
    </citation>
    <scope>NUCLEOTIDE SEQUENCE</scope>
    <source>
        <strain evidence="1">S41</strain>
    </source>
</reference>
<evidence type="ECO:0000313" key="1">
    <source>
        <dbReference type="EMBL" id="KAF9755341.1"/>
    </source>
</evidence>